<dbReference type="InterPro" id="IPR016040">
    <property type="entry name" value="NAD(P)-bd_dom"/>
</dbReference>
<name>A0A1W1HLD0_9BACT</name>
<dbReference type="AlphaFoldDB" id="A0A1W1HLD0"/>
<dbReference type="EC" id="5.1.3.2" evidence="5 9"/>
<dbReference type="PANTHER" id="PTHR43725:SF47">
    <property type="entry name" value="UDP-GLUCOSE 4-EPIMERASE"/>
    <property type="match status" value="1"/>
</dbReference>
<keyword evidence="8 9" id="KW-0413">Isomerase</keyword>
<dbReference type="NCBIfam" id="NF007956">
    <property type="entry name" value="PRK10675.1"/>
    <property type="match status" value="1"/>
</dbReference>
<organism evidence="11 12">
    <name type="scientific">Desulfamplus magnetovallimortis</name>
    <dbReference type="NCBI Taxonomy" id="1246637"/>
    <lineage>
        <taxon>Bacteria</taxon>
        <taxon>Pseudomonadati</taxon>
        <taxon>Thermodesulfobacteriota</taxon>
        <taxon>Desulfobacteria</taxon>
        <taxon>Desulfobacterales</taxon>
        <taxon>Desulfobacteraceae</taxon>
        <taxon>Desulfamplus</taxon>
    </lineage>
</organism>
<dbReference type="GO" id="GO:0033499">
    <property type="term" value="P:galactose catabolic process via UDP-galactose, Leloir pathway"/>
    <property type="evidence" value="ECO:0007669"/>
    <property type="project" value="TreeGrafter"/>
</dbReference>
<dbReference type="Proteomes" id="UP000191931">
    <property type="component" value="Unassembled WGS sequence"/>
</dbReference>
<keyword evidence="12" id="KW-1185">Reference proteome</keyword>
<evidence type="ECO:0000256" key="3">
    <source>
        <dbReference type="ARBA" id="ARBA00004947"/>
    </source>
</evidence>
<accession>A0A1W1HLD0</accession>
<evidence type="ECO:0000256" key="4">
    <source>
        <dbReference type="ARBA" id="ARBA00007637"/>
    </source>
</evidence>
<evidence type="ECO:0000256" key="9">
    <source>
        <dbReference type="RuleBase" id="RU366046"/>
    </source>
</evidence>
<gene>
    <name evidence="11" type="primary">galE</name>
    <name evidence="11" type="ORF">MTBBW1_980012</name>
</gene>
<sequence length="336" mass="37157">MKILVTGGAGYIGSHTCVALLENGWDVVVVDNLSNSSREALSRVERITGGRIEFYQIDLLNKPALANIFKQHKIEAVIHFAGYKAVGESVEIPLQYYHNNLTGTLILLEVMKEHRVRNIVFSSSATVYGNPHSLPITEDFPLSVTNPYGRTKLVIEEILKDLYISDKSWSIALLRYFNPVGAHETGRIGEDPLGVPNNLLPYVAQVAVGRLPHLNIFGNDYETSDGTGVRDFIHVVDLAEGHLKALSKLAGNKGVLVYNLGTGKGHSVMEIVRAFEKACGKEIPFKIVPRRPGDIAACYADPSKAEKELGWKASRSIDDMCKDTWKWQRINPNGYA</sequence>
<evidence type="ECO:0000259" key="10">
    <source>
        <dbReference type="Pfam" id="PF16363"/>
    </source>
</evidence>
<evidence type="ECO:0000256" key="5">
    <source>
        <dbReference type="ARBA" id="ARBA00013189"/>
    </source>
</evidence>
<dbReference type="InterPro" id="IPR005886">
    <property type="entry name" value="UDP_G4E"/>
</dbReference>
<evidence type="ECO:0000313" key="11">
    <source>
        <dbReference type="EMBL" id="SLM33263.1"/>
    </source>
</evidence>
<protein>
    <recommendedName>
        <fullName evidence="6 9">UDP-glucose 4-epimerase</fullName>
        <ecNumber evidence="5 9">5.1.3.2</ecNumber>
    </recommendedName>
</protein>
<dbReference type="SUPFAM" id="SSF51735">
    <property type="entry name" value="NAD(P)-binding Rossmann-fold domains"/>
    <property type="match status" value="1"/>
</dbReference>
<proteinExistence type="inferred from homology"/>
<evidence type="ECO:0000256" key="2">
    <source>
        <dbReference type="ARBA" id="ARBA00001911"/>
    </source>
</evidence>
<dbReference type="GO" id="GO:0005829">
    <property type="term" value="C:cytosol"/>
    <property type="evidence" value="ECO:0007669"/>
    <property type="project" value="TreeGrafter"/>
</dbReference>
<dbReference type="Gene3D" id="3.40.50.720">
    <property type="entry name" value="NAD(P)-binding Rossmann-like Domain"/>
    <property type="match status" value="1"/>
</dbReference>
<dbReference type="UniPathway" id="UPA00214"/>
<evidence type="ECO:0000256" key="8">
    <source>
        <dbReference type="ARBA" id="ARBA00023235"/>
    </source>
</evidence>
<comment type="catalytic activity">
    <reaction evidence="1 9">
        <text>UDP-alpha-D-glucose = UDP-alpha-D-galactose</text>
        <dbReference type="Rhea" id="RHEA:22168"/>
        <dbReference type="ChEBI" id="CHEBI:58885"/>
        <dbReference type="ChEBI" id="CHEBI:66914"/>
        <dbReference type="EC" id="5.1.3.2"/>
    </reaction>
</comment>
<dbReference type="NCBIfam" id="TIGR01179">
    <property type="entry name" value="galE"/>
    <property type="match status" value="1"/>
</dbReference>
<dbReference type="InterPro" id="IPR036291">
    <property type="entry name" value="NAD(P)-bd_dom_sf"/>
</dbReference>
<feature type="domain" description="NAD(P)-binding" evidence="10">
    <location>
        <begin position="4"/>
        <end position="324"/>
    </location>
</feature>
<comment type="cofactor">
    <cofactor evidence="2 9">
        <name>NAD(+)</name>
        <dbReference type="ChEBI" id="CHEBI:57540"/>
    </cofactor>
</comment>
<dbReference type="CDD" id="cd05247">
    <property type="entry name" value="UDP_G4E_1_SDR_e"/>
    <property type="match status" value="1"/>
</dbReference>
<dbReference type="EMBL" id="FWEV01000345">
    <property type="protein sequence ID" value="SLM33263.1"/>
    <property type="molecule type" value="Genomic_DNA"/>
</dbReference>
<comment type="pathway">
    <text evidence="3 9">Carbohydrate metabolism; galactose metabolism.</text>
</comment>
<dbReference type="GO" id="GO:0003978">
    <property type="term" value="F:UDP-glucose 4-epimerase activity"/>
    <property type="evidence" value="ECO:0007669"/>
    <property type="project" value="UniProtKB-UniRule"/>
</dbReference>
<dbReference type="FunFam" id="3.40.50.720:FF:000040">
    <property type="entry name" value="UDP-glucose 4-epimerase"/>
    <property type="match status" value="1"/>
</dbReference>
<keyword evidence="9" id="KW-0119">Carbohydrate metabolism</keyword>
<dbReference type="OrthoDB" id="9801785at2"/>
<dbReference type="PANTHER" id="PTHR43725">
    <property type="entry name" value="UDP-GLUCOSE 4-EPIMERASE"/>
    <property type="match status" value="1"/>
</dbReference>
<evidence type="ECO:0000256" key="1">
    <source>
        <dbReference type="ARBA" id="ARBA00000083"/>
    </source>
</evidence>
<evidence type="ECO:0000256" key="7">
    <source>
        <dbReference type="ARBA" id="ARBA00023027"/>
    </source>
</evidence>
<evidence type="ECO:0000256" key="6">
    <source>
        <dbReference type="ARBA" id="ARBA00018569"/>
    </source>
</evidence>
<dbReference type="Gene3D" id="3.90.25.10">
    <property type="entry name" value="UDP-galactose 4-epimerase, domain 1"/>
    <property type="match status" value="1"/>
</dbReference>
<comment type="subunit">
    <text evidence="9">Homodimer.</text>
</comment>
<reference evidence="11 12" key="1">
    <citation type="submission" date="2017-03" db="EMBL/GenBank/DDBJ databases">
        <authorList>
            <person name="Afonso C.L."/>
            <person name="Miller P.J."/>
            <person name="Scott M.A."/>
            <person name="Spackman E."/>
            <person name="Goraichik I."/>
            <person name="Dimitrov K.M."/>
            <person name="Suarez D.L."/>
            <person name="Swayne D.E."/>
        </authorList>
    </citation>
    <scope>NUCLEOTIDE SEQUENCE [LARGE SCALE GENOMIC DNA]</scope>
    <source>
        <strain evidence="11">PRJEB14757</strain>
    </source>
</reference>
<comment type="similarity">
    <text evidence="4 9">Belongs to the NAD(P)-dependent epimerase/dehydratase family.</text>
</comment>
<dbReference type="STRING" id="1246637.MTBBW1_980012"/>
<keyword evidence="7 9" id="KW-0520">NAD</keyword>
<dbReference type="PRINTS" id="PR01713">
    <property type="entry name" value="NUCEPIMERASE"/>
</dbReference>
<evidence type="ECO:0000313" key="12">
    <source>
        <dbReference type="Proteomes" id="UP000191931"/>
    </source>
</evidence>
<dbReference type="RefSeq" id="WP_080803602.1">
    <property type="nucleotide sequence ID" value="NZ_LT828544.1"/>
</dbReference>
<dbReference type="Pfam" id="PF16363">
    <property type="entry name" value="GDP_Man_Dehyd"/>
    <property type="match status" value="1"/>
</dbReference>